<evidence type="ECO:0000256" key="11">
    <source>
        <dbReference type="ARBA" id="ARBA00023136"/>
    </source>
</evidence>
<dbReference type="InterPro" id="IPR013875">
    <property type="entry name" value="Pam17"/>
</dbReference>
<evidence type="ECO:0000256" key="5">
    <source>
        <dbReference type="ARBA" id="ARBA00022792"/>
    </source>
</evidence>
<keyword evidence="9 12" id="KW-0811">Translocation</keyword>
<keyword evidence="8 12" id="KW-1133">Transmembrane helix</keyword>
<dbReference type="PANTHER" id="PTHR28021">
    <property type="entry name" value="PRESEQUENCE TRANSLOCATED-ASSOCIATED MOTOR SUBUNIT PAM17, MITOCHONDRIAL"/>
    <property type="match status" value="1"/>
</dbReference>
<comment type="subunit">
    <text evidence="12">Component of the PAM complex.</text>
</comment>
<evidence type="ECO:0000256" key="1">
    <source>
        <dbReference type="ARBA" id="ARBA00004448"/>
    </source>
</evidence>
<evidence type="ECO:0000256" key="9">
    <source>
        <dbReference type="ARBA" id="ARBA00023010"/>
    </source>
</evidence>
<evidence type="ECO:0000256" key="2">
    <source>
        <dbReference type="ARBA" id="ARBA00006837"/>
    </source>
</evidence>
<feature type="transmembrane region" description="Helical" evidence="12">
    <location>
        <begin position="69"/>
        <end position="89"/>
    </location>
</feature>
<dbReference type="Proteomes" id="UP000769528">
    <property type="component" value="Unassembled WGS sequence"/>
</dbReference>
<evidence type="ECO:0000256" key="7">
    <source>
        <dbReference type="ARBA" id="ARBA00022946"/>
    </source>
</evidence>
<comment type="function">
    <text evidence="12">Component of the PAM complex, a complex required for the translocation of transit peptide-containing proteins from the inner membrane into the mitochondrial matrix in an ATP-dependent manner.</text>
</comment>
<dbReference type="GO" id="GO:0030150">
    <property type="term" value="P:protein import into mitochondrial matrix"/>
    <property type="evidence" value="ECO:0007669"/>
    <property type="project" value="UniProtKB-UniRule"/>
</dbReference>
<evidence type="ECO:0000313" key="13">
    <source>
        <dbReference type="EMBL" id="KAH3676379.1"/>
    </source>
</evidence>
<organism evidence="13 14">
    <name type="scientific">Wickerhamomyces mucosus</name>
    <dbReference type="NCBI Taxonomy" id="1378264"/>
    <lineage>
        <taxon>Eukaryota</taxon>
        <taxon>Fungi</taxon>
        <taxon>Dikarya</taxon>
        <taxon>Ascomycota</taxon>
        <taxon>Saccharomycotina</taxon>
        <taxon>Saccharomycetes</taxon>
        <taxon>Phaffomycetales</taxon>
        <taxon>Wickerhamomycetaceae</taxon>
        <taxon>Wickerhamomyces</taxon>
    </lineage>
</organism>
<keyword evidence="6 12" id="KW-0653">Protein transport</keyword>
<reference evidence="13" key="2">
    <citation type="submission" date="2021-01" db="EMBL/GenBank/DDBJ databases">
        <authorList>
            <person name="Schikora-Tamarit M.A."/>
        </authorList>
    </citation>
    <scope>NUCLEOTIDE SEQUENCE</scope>
    <source>
        <strain evidence="13">CBS6341</strain>
    </source>
</reference>
<keyword evidence="7" id="KW-0809">Transit peptide</keyword>
<keyword evidence="14" id="KW-1185">Reference proteome</keyword>
<proteinExistence type="inferred from homology"/>
<evidence type="ECO:0000256" key="10">
    <source>
        <dbReference type="ARBA" id="ARBA00023128"/>
    </source>
</evidence>
<protein>
    <recommendedName>
        <fullName evidence="12">Presequence translocated-associated motor subunit PAM17</fullName>
    </recommendedName>
</protein>
<comment type="similarity">
    <text evidence="2 12">Belongs to the PAM17 family.</text>
</comment>
<keyword evidence="5 12" id="KW-0999">Mitochondrion inner membrane</keyword>
<dbReference type="EMBL" id="JAEUBF010000637">
    <property type="protein sequence ID" value="KAH3676379.1"/>
    <property type="molecule type" value="Genomic_DNA"/>
</dbReference>
<evidence type="ECO:0000256" key="3">
    <source>
        <dbReference type="ARBA" id="ARBA00022448"/>
    </source>
</evidence>
<dbReference type="AlphaFoldDB" id="A0A9P8PSA4"/>
<gene>
    <name evidence="13" type="ORF">WICMUC_002010</name>
</gene>
<keyword evidence="11 12" id="KW-0472">Membrane</keyword>
<accession>A0A9P8PSA4</accession>
<dbReference type="Pfam" id="PF08566">
    <property type="entry name" value="Pam17"/>
    <property type="match status" value="1"/>
</dbReference>
<evidence type="ECO:0000313" key="14">
    <source>
        <dbReference type="Proteomes" id="UP000769528"/>
    </source>
</evidence>
<evidence type="ECO:0000256" key="4">
    <source>
        <dbReference type="ARBA" id="ARBA00022692"/>
    </source>
</evidence>
<dbReference type="GO" id="GO:0001405">
    <property type="term" value="C:PAM complex, Tim23 associated import motor"/>
    <property type="evidence" value="ECO:0007669"/>
    <property type="project" value="UniProtKB-UniRule"/>
</dbReference>
<evidence type="ECO:0000256" key="6">
    <source>
        <dbReference type="ARBA" id="ARBA00022927"/>
    </source>
</evidence>
<evidence type="ECO:0000256" key="8">
    <source>
        <dbReference type="ARBA" id="ARBA00022989"/>
    </source>
</evidence>
<reference evidence="13" key="1">
    <citation type="journal article" date="2021" name="Open Biol.">
        <title>Shared evolutionary footprints suggest mitochondrial oxidative damage underlies multiple complex I losses in fungi.</title>
        <authorList>
            <person name="Schikora-Tamarit M.A."/>
            <person name="Marcet-Houben M."/>
            <person name="Nosek J."/>
            <person name="Gabaldon T."/>
        </authorList>
    </citation>
    <scope>NUCLEOTIDE SEQUENCE</scope>
    <source>
        <strain evidence="13">CBS6341</strain>
    </source>
</reference>
<keyword evidence="3 12" id="KW-0813">Transport</keyword>
<dbReference type="PANTHER" id="PTHR28021:SF1">
    <property type="entry name" value="PRESEQUENCE TRANSLOCATED-ASSOCIATED MOTOR SUBUNIT PAM17, MITOCHONDRIAL"/>
    <property type="match status" value="1"/>
</dbReference>
<evidence type="ECO:0000256" key="12">
    <source>
        <dbReference type="RuleBase" id="RU367146"/>
    </source>
</evidence>
<sequence length="202" mass="23134">MFNLSVRSAVQRQLLSTQISSIRSFSSVSSRLQSTSTTTTTTTTSTSPNDHQQLNWVEFFKLRKQQRNINIGSSIATALIGSSISWSYISQIEIDPTQLIFGFDPFMIYFAGFITTSGVGYLFGPLLGNLIFNLTKSKNLNSFKQKQKLFLEKVKQNRVDPSSQSFNNPVPDYYGEKIQSLKDYKQWLRDNYAYKRKSQEFL</sequence>
<comment type="caution">
    <text evidence="13">The sequence shown here is derived from an EMBL/GenBank/DDBJ whole genome shotgun (WGS) entry which is preliminary data.</text>
</comment>
<keyword evidence="4 12" id="KW-0812">Transmembrane</keyword>
<keyword evidence="10 12" id="KW-0496">Mitochondrion</keyword>
<name>A0A9P8PSA4_9ASCO</name>
<comment type="subcellular location">
    <subcellularLocation>
        <location evidence="1 12">Mitochondrion inner membrane</location>
        <topology evidence="1 12">Multi-pass membrane protein</topology>
    </subcellularLocation>
</comment>
<feature type="transmembrane region" description="Helical" evidence="12">
    <location>
        <begin position="109"/>
        <end position="132"/>
    </location>
</feature>
<dbReference type="OrthoDB" id="5970083at2759"/>